<evidence type="ECO:0000256" key="1">
    <source>
        <dbReference type="SAM" id="MobiDB-lite"/>
    </source>
</evidence>
<dbReference type="CDD" id="cd09272">
    <property type="entry name" value="RNase_HI_RT_Ty1"/>
    <property type="match status" value="1"/>
</dbReference>
<accession>A0ABQ4ZPG7</accession>
<dbReference type="InterPro" id="IPR039537">
    <property type="entry name" value="Retrotran_Ty1/copia-like"/>
</dbReference>
<protein>
    <submittedName>
        <fullName evidence="3">Ribonuclease H-like domain-containing protein</fullName>
    </submittedName>
</protein>
<organism evidence="3 4">
    <name type="scientific">Tanacetum coccineum</name>
    <dbReference type="NCBI Taxonomy" id="301880"/>
    <lineage>
        <taxon>Eukaryota</taxon>
        <taxon>Viridiplantae</taxon>
        <taxon>Streptophyta</taxon>
        <taxon>Embryophyta</taxon>
        <taxon>Tracheophyta</taxon>
        <taxon>Spermatophyta</taxon>
        <taxon>Magnoliopsida</taxon>
        <taxon>eudicotyledons</taxon>
        <taxon>Gunneridae</taxon>
        <taxon>Pentapetalae</taxon>
        <taxon>asterids</taxon>
        <taxon>campanulids</taxon>
        <taxon>Asterales</taxon>
        <taxon>Asteraceae</taxon>
        <taxon>Asteroideae</taxon>
        <taxon>Anthemideae</taxon>
        <taxon>Anthemidinae</taxon>
        <taxon>Tanacetum</taxon>
    </lineage>
</organism>
<comment type="caution">
    <text evidence="3">The sequence shown here is derived from an EMBL/GenBank/DDBJ whole genome shotgun (WGS) entry which is preliminary data.</text>
</comment>
<evidence type="ECO:0000259" key="2">
    <source>
        <dbReference type="PROSITE" id="PS50994"/>
    </source>
</evidence>
<dbReference type="InterPro" id="IPR001584">
    <property type="entry name" value="Integrase_cat-core"/>
</dbReference>
<evidence type="ECO:0000313" key="4">
    <source>
        <dbReference type="Proteomes" id="UP001151760"/>
    </source>
</evidence>
<feature type="region of interest" description="Disordered" evidence="1">
    <location>
        <begin position="640"/>
        <end position="674"/>
    </location>
</feature>
<evidence type="ECO:0000313" key="3">
    <source>
        <dbReference type="EMBL" id="GJS91216.1"/>
    </source>
</evidence>
<reference evidence="3" key="2">
    <citation type="submission" date="2022-01" db="EMBL/GenBank/DDBJ databases">
        <authorList>
            <person name="Yamashiro T."/>
            <person name="Shiraishi A."/>
            <person name="Satake H."/>
            <person name="Nakayama K."/>
        </authorList>
    </citation>
    <scope>NUCLEOTIDE SEQUENCE</scope>
</reference>
<keyword evidence="4" id="KW-1185">Reference proteome</keyword>
<dbReference type="Proteomes" id="UP001151760">
    <property type="component" value="Unassembled WGS sequence"/>
</dbReference>
<feature type="region of interest" description="Disordered" evidence="1">
    <location>
        <begin position="738"/>
        <end position="782"/>
    </location>
</feature>
<feature type="region of interest" description="Disordered" evidence="1">
    <location>
        <begin position="690"/>
        <end position="715"/>
    </location>
</feature>
<proteinExistence type="predicted"/>
<dbReference type="SUPFAM" id="SSF53098">
    <property type="entry name" value="Ribonuclease H-like"/>
    <property type="match status" value="1"/>
</dbReference>
<dbReference type="Gene3D" id="3.30.420.10">
    <property type="entry name" value="Ribonuclease H-like superfamily/Ribonuclease H"/>
    <property type="match status" value="1"/>
</dbReference>
<dbReference type="InterPro" id="IPR012337">
    <property type="entry name" value="RNaseH-like_sf"/>
</dbReference>
<dbReference type="PROSITE" id="PS50994">
    <property type="entry name" value="INTEGRASE"/>
    <property type="match status" value="1"/>
</dbReference>
<dbReference type="PANTHER" id="PTHR42648:SF32">
    <property type="entry name" value="RIBONUCLEASE H-LIKE DOMAIN, GAG-PRE-INTEGRASE DOMAIN PROTEIN-RELATED"/>
    <property type="match status" value="1"/>
</dbReference>
<dbReference type="InterPro" id="IPR025724">
    <property type="entry name" value="GAG-pre-integrase_dom"/>
</dbReference>
<dbReference type="EMBL" id="BQNB010011488">
    <property type="protein sequence ID" value="GJS91216.1"/>
    <property type="molecule type" value="Genomic_DNA"/>
</dbReference>
<dbReference type="InterPro" id="IPR036397">
    <property type="entry name" value="RNaseH_sf"/>
</dbReference>
<sequence length="845" mass="94722">MCDKKNNVLFTETECLILSPDFKLLDKSKVLLKVPRQNNMYSFNLKNVVPSGGLTCLFAKAIIDESNLWHRRLGHVNFKTMNKLVRGNLVRGIENQINHKVKIIRCDNGTEFKNSEMNQFYEMKGIKREFSVARTPQQNGVAERKNRTLIEAARTMLVDSLLPTTFWAEAINTACYVQNRVLITKPHNKTPYELLIGRSPNLDFMRPFGCPVTILNTLDHLGKFEGKADEGFLVGYSVNSKAFRSNVNGSANMEQGKAYYHEIYLLTFLTSDSQGLKSSDDEFVDDVGKKNDVQTQKGDPRFDISKLDRSNARGASMKRGNCSQKKQGQEYVAQVYPEEGIDLMEMDVKSVFLYGTIKDEVYMCQPLGFEGSQFPKDSLDVIEFERDDALRKIPDELYGELTFILGLQTASTPTETNKALIKDEEAENVDVHLYRSMIGSLMYLTASRPDIMFVVCACARFQVTPKTSHLHVVKRIFRYLKGQPKLGLWYPRDSPFDLEAFSDSDYAGASLDRKSTIGGCQFLSKRLISWQCKKQTIVANSTTEAEYVALLIAVDSPTIYASYIEQFWNTATSKIVNSVKQIHAIVDGKAVVISESSVRSDLLFNDEDGTACLTNDEIFENLALMGYEQLSTKLTFQKAPEGEGSIIPPEPQPTPSTSQPNVSEPQTESLQTETPPIVSHEIQTEAHIKQILPSPSIYQRKQRKIQKHRRAKQVTALPQTSVPLDYGANEAVHKEGVTEIGSSDRPRLQDTTLGGADAQTRPETASKMSRDPPLSEVNTSGRGKDIMEYHDDLTDFVPPTPYDSPLLGGNTPGSDEGRMELIQELMETCTSLTKRVLALEEAKTT</sequence>
<feature type="compositionally biased region" description="Basic residues" evidence="1">
    <location>
        <begin position="700"/>
        <end position="712"/>
    </location>
</feature>
<dbReference type="Pfam" id="PF13976">
    <property type="entry name" value="gag_pre-integrs"/>
    <property type="match status" value="1"/>
</dbReference>
<feature type="compositionally biased region" description="Polar residues" evidence="1">
    <location>
        <begin position="661"/>
        <end position="674"/>
    </location>
</feature>
<reference evidence="3" key="1">
    <citation type="journal article" date="2022" name="Int. J. Mol. Sci.">
        <title>Draft Genome of Tanacetum Coccineum: Genomic Comparison of Closely Related Tanacetum-Family Plants.</title>
        <authorList>
            <person name="Yamashiro T."/>
            <person name="Shiraishi A."/>
            <person name="Nakayama K."/>
            <person name="Satake H."/>
        </authorList>
    </citation>
    <scope>NUCLEOTIDE SEQUENCE</scope>
</reference>
<gene>
    <name evidence="3" type="ORF">Tco_0773852</name>
</gene>
<feature type="domain" description="Integrase catalytic" evidence="2">
    <location>
        <begin position="31"/>
        <end position="199"/>
    </location>
</feature>
<feature type="compositionally biased region" description="Basic and acidic residues" evidence="1">
    <location>
        <begin position="738"/>
        <end position="748"/>
    </location>
</feature>
<name>A0ABQ4ZPG7_9ASTR</name>
<dbReference type="PANTHER" id="PTHR42648">
    <property type="entry name" value="TRANSPOSASE, PUTATIVE-RELATED"/>
    <property type="match status" value="1"/>
</dbReference>